<dbReference type="PROSITE" id="PS50967">
    <property type="entry name" value="HRDC"/>
    <property type="match status" value="1"/>
</dbReference>
<comment type="caution">
    <text evidence="2">The sequence shown here is derived from an EMBL/GenBank/DDBJ whole genome shotgun (WGS) entry which is preliminary data.</text>
</comment>
<dbReference type="SUPFAM" id="SSF47819">
    <property type="entry name" value="HRDC-like"/>
    <property type="match status" value="1"/>
</dbReference>
<dbReference type="InterPro" id="IPR002121">
    <property type="entry name" value="HRDC_dom"/>
</dbReference>
<dbReference type="RefSeq" id="WP_119276155.1">
    <property type="nucleotide sequence ID" value="NZ_QWLA01000010.1"/>
</dbReference>
<evidence type="ECO:0000259" key="1">
    <source>
        <dbReference type="PROSITE" id="PS50967"/>
    </source>
</evidence>
<dbReference type="EC" id="3.6.4.12" evidence="2"/>
<name>A0A399EZF3_9DEIN</name>
<dbReference type="AlphaFoldDB" id="A0A399EZF3"/>
<reference evidence="2 3" key="1">
    <citation type="submission" date="2018-08" db="EMBL/GenBank/DDBJ databases">
        <title>Meiothermus roseus NBRC 110900 genome sequencing project.</title>
        <authorList>
            <person name="Da Costa M.S."/>
            <person name="Albuquerque L."/>
            <person name="Raposo P."/>
            <person name="Froufe H.J.C."/>
            <person name="Barroso C.S."/>
            <person name="Egas C."/>
        </authorList>
    </citation>
    <scope>NUCLEOTIDE SEQUENCE [LARGE SCALE GENOMIC DNA]</scope>
    <source>
        <strain evidence="2 3">NBRC 110900</strain>
    </source>
</reference>
<dbReference type="EMBL" id="QWLA01000010">
    <property type="protein sequence ID" value="RIH88409.1"/>
    <property type="molecule type" value="Genomic_DNA"/>
</dbReference>
<dbReference type="Gene3D" id="1.10.150.80">
    <property type="entry name" value="HRDC domain"/>
    <property type="match status" value="1"/>
</dbReference>
<gene>
    <name evidence="2" type="primary">uvrD2</name>
    <name evidence="2" type="ORF">Mrose_00818</name>
</gene>
<evidence type="ECO:0000313" key="2">
    <source>
        <dbReference type="EMBL" id="RIH88409.1"/>
    </source>
</evidence>
<dbReference type="InterPro" id="IPR010997">
    <property type="entry name" value="HRDC-like_sf"/>
</dbReference>
<dbReference type="GO" id="GO:0003678">
    <property type="term" value="F:DNA helicase activity"/>
    <property type="evidence" value="ECO:0007669"/>
    <property type="project" value="UniProtKB-EC"/>
</dbReference>
<sequence>MRCQAFTIRLDERQSLDLSRLNDFLERVQPIQVSSALVSGSAPVWSVLVFYEGETPKAKEGLEKPLPEASAKPRPTATNDALYQALREWRWQKAKAEGVPPYVIAHDAQLAAIADALPSTPEELTQIKGFGPRKTERYGEEILALVREKTK</sequence>
<feature type="domain" description="HRDC" evidence="1">
    <location>
        <begin position="76"/>
        <end position="151"/>
    </location>
</feature>
<keyword evidence="2" id="KW-0378">Hydrolase</keyword>
<protein>
    <submittedName>
        <fullName evidence="2">ATP-dependent DNA helicase UvrD2</fullName>
        <ecNumber evidence="2">3.6.4.12</ecNumber>
    </submittedName>
</protein>
<keyword evidence="2" id="KW-0347">Helicase</keyword>
<dbReference type="Pfam" id="PF00570">
    <property type="entry name" value="HRDC"/>
    <property type="match status" value="1"/>
</dbReference>
<keyword evidence="3" id="KW-1185">Reference proteome</keyword>
<organism evidence="2 3">
    <name type="scientific">Calidithermus roseus</name>
    <dbReference type="NCBI Taxonomy" id="1644118"/>
    <lineage>
        <taxon>Bacteria</taxon>
        <taxon>Thermotogati</taxon>
        <taxon>Deinococcota</taxon>
        <taxon>Deinococci</taxon>
        <taxon>Thermales</taxon>
        <taxon>Thermaceae</taxon>
        <taxon>Calidithermus</taxon>
    </lineage>
</organism>
<keyword evidence="2" id="KW-0067">ATP-binding</keyword>
<evidence type="ECO:0000313" key="3">
    <source>
        <dbReference type="Proteomes" id="UP000265341"/>
    </source>
</evidence>
<dbReference type="Proteomes" id="UP000265341">
    <property type="component" value="Unassembled WGS sequence"/>
</dbReference>
<dbReference type="SMART" id="SM00341">
    <property type="entry name" value="HRDC"/>
    <property type="match status" value="1"/>
</dbReference>
<accession>A0A399EZF3</accession>
<dbReference type="GO" id="GO:0016787">
    <property type="term" value="F:hydrolase activity"/>
    <property type="evidence" value="ECO:0007669"/>
    <property type="project" value="UniProtKB-KW"/>
</dbReference>
<dbReference type="InterPro" id="IPR044876">
    <property type="entry name" value="HRDC_dom_sf"/>
</dbReference>
<keyword evidence="2" id="KW-0547">Nucleotide-binding</keyword>
<dbReference type="GO" id="GO:0003676">
    <property type="term" value="F:nucleic acid binding"/>
    <property type="evidence" value="ECO:0007669"/>
    <property type="project" value="InterPro"/>
</dbReference>
<proteinExistence type="predicted"/>
<dbReference type="GO" id="GO:0000166">
    <property type="term" value="F:nucleotide binding"/>
    <property type="evidence" value="ECO:0007669"/>
    <property type="project" value="InterPro"/>
</dbReference>
<dbReference type="OrthoDB" id="26793at2"/>